<dbReference type="EMBL" id="HBGQ01029767">
    <property type="protein sequence ID" value="CAD9412162.1"/>
    <property type="molecule type" value="Transcribed_RNA"/>
</dbReference>
<keyword evidence="1" id="KW-0175">Coiled coil</keyword>
<feature type="region of interest" description="Disordered" evidence="2">
    <location>
        <begin position="135"/>
        <end position="162"/>
    </location>
</feature>
<gene>
    <name evidence="3" type="ORF">AAND1436_LOCUS14702</name>
</gene>
<feature type="coiled-coil region" evidence="1">
    <location>
        <begin position="27"/>
        <end position="79"/>
    </location>
</feature>
<organism evidence="3">
    <name type="scientific">Alexandrium andersonii</name>
    <dbReference type="NCBI Taxonomy" id="327968"/>
    <lineage>
        <taxon>Eukaryota</taxon>
        <taxon>Sar</taxon>
        <taxon>Alveolata</taxon>
        <taxon>Dinophyceae</taxon>
        <taxon>Gonyaulacales</taxon>
        <taxon>Pyrocystaceae</taxon>
        <taxon>Alexandrium</taxon>
    </lineage>
</organism>
<protein>
    <submittedName>
        <fullName evidence="3">Uncharacterized protein</fullName>
    </submittedName>
</protein>
<evidence type="ECO:0000313" key="3">
    <source>
        <dbReference type="EMBL" id="CAD9412162.1"/>
    </source>
</evidence>
<evidence type="ECO:0000256" key="2">
    <source>
        <dbReference type="SAM" id="MobiDB-lite"/>
    </source>
</evidence>
<feature type="compositionally biased region" description="Gly residues" evidence="2">
    <location>
        <begin position="222"/>
        <end position="233"/>
    </location>
</feature>
<reference evidence="3" key="1">
    <citation type="submission" date="2021-01" db="EMBL/GenBank/DDBJ databases">
        <authorList>
            <person name="Corre E."/>
            <person name="Pelletier E."/>
            <person name="Niang G."/>
            <person name="Scheremetjew M."/>
            <person name="Finn R."/>
            <person name="Kale V."/>
            <person name="Holt S."/>
            <person name="Cochrane G."/>
            <person name="Meng A."/>
            <person name="Brown T."/>
            <person name="Cohen L."/>
        </authorList>
    </citation>
    <scope>NUCLEOTIDE SEQUENCE</scope>
    <source>
        <strain evidence="3">CCMP2222</strain>
    </source>
</reference>
<feature type="compositionally biased region" description="Polar residues" evidence="2">
    <location>
        <begin position="197"/>
        <end position="216"/>
    </location>
</feature>
<proteinExistence type="predicted"/>
<evidence type="ECO:0000256" key="1">
    <source>
        <dbReference type="SAM" id="Coils"/>
    </source>
</evidence>
<feature type="region of interest" description="Disordered" evidence="2">
    <location>
        <begin position="197"/>
        <end position="249"/>
    </location>
</feature>
<sequence>MSYDVNPASMSEVVDKVNPFEGSWGVLRALKAEVRELQAMLHAEQQKREDEVGKLRQELKQCREDLDREKKERIEEMQRLIDPINTEQEKCREEFRKAKAQRDQNFRELKQAVEDENKTRSKDVSQLLERIGAEEAQQASNAKSLQDSLADTQRQLERSSHDSRHCISCLMQDVKLISDQLVHVACTWQGYRSDQIQASNMPMRPSTNKPLTSRPMSPNIGGSIGGAPIGGGSDVPAPLGSRQPTKPGS</sequence>
<dbReference type="AlphaFoldDB" id="A0A7S2C144"/>
<accession>A0A7S2C144</accession>
<feature type="compositionally biased region" description="Polar residues" evidence="2">
    <location>
        <begin position="137"/>
        <end position="153"/>
    </location>
</feature>
<name>A0A7S2C144_9DINO</name>